<protein>
    <recommendedName>
        <fullName evidence="1">N-acetyltransferase domain-containing protein</fullName>
    </recommendedName>
</protein>
<evidence type="ECO:0000313" key="2">
    <source>
        <dbReference type="EMBL" id="MCD7108323.1"/>
    </source>
</evidence>
<dbReference type="Proteomes" id="UP001139089">
    <property type="component" value="Unassembled WGS sequence"/>
</dbReference>
<name>A0A9X1NQ42_9HYPH</name>
<evidence type="ECO:0000313" key="3">
    <source>
        <dbReference type="Proteomes" id="UP001139089"/>
    </source>
</evidence>
<reference evidence="2" key="1">
    <citation type="submission" date="2021-12" db="EMBL/GenBank/DDBJ databases">
        <authorList>
            <person name="Li Y."/>
        </authorList>
    </citation>
    <scope>NUCLEOTIDE SEQUENCE</scope>
    <source>
        <strain evidence="2">DKSPLA3</strain>
    </source>
</reference>
<dbReference type="AlphaFoldDB" id="A0A9X1NQ42"/>
<dbReference type="InterPro" id="IPR000182">
    <property type="entry name" value="GNAT_dom"/>
</dbReference>
<keyword evidence="3" id="KW-1185">Reference proteome</keyword>
<dbReference type="Pfam" id="PF00583">
    <property type="entry name" value="Acetyltransf_1"/>
    <property type="match status" value="1"/>
</dbReference>
<comment type="caution">
    <text evidence="2">The sequence shown here is derived from an EMBL/GenBank/DDBJ whole genome shotgun (WGS) entry which is preliminary data.</text>
</comment>
<gene>
    <name evidence="2" type="ORF">LRX75_04605</name>
</gene>
<dbReference type="GO" id="GO:0016747">
    <property type="term" value="F:acyltransferase activity, transferring groups other than amino-acyl groups"/>
    <property type="evidence" value="ECO:0007669"/>
    <property type="project" value="InterPro"/>
</dbReference>
<feature type="domain" description="N-acetyltransferase" evidence="1">
    <location>
        <begin position="90"/>
        <end position="136"/>
    </location>
</feature>
<accession>A0A9X1NQ42</accession>
<dbReference type="EMBL" id="JAJOZR010000002">
    <property type="protein sequence ID" value="MCD7108323.1"/>
    <property type="molecule type" value="Genomic_DNA"/>
</dbReference>
<sequence length="172" mass="19419">MPRPDIFLPDDIWRIRPAETSDRVLLRTLLDAYLHGLSAFGPVDAVYLYFGAADRWAYLVEVRSEGIWRPQGFALVNRHSCSGLVVDRAMAEFCVLPAFRRTGVGKRMARRLLTLHAGIWELGVSRHNAAAWSFWRSVTATFDGVAVIDADDTRILRFDSRQASRRILSGEG</sequence>
<organism evidence="2 3">
    <name type="scientific">Rhizobium quercicola</name>
    <dbReference type="NCBI Taxonomy" id="2901226"/>
    <lineage>
        <taxon>Bacteria</taxon>
        <taxon>Pseudomonadati</taxon>
        <taxon>Pseudomonadota</taxon>
        <taxon>Alphaproteobacteria</taxon>
        <taxon>Hyphomicrobiales</taxon>
        <taxon>Rhizobiaceae</taxon>
        <taxon>Rhizobium/Agrobacterium group</taxon>
        <taxon>Rhizobium</taxon>
    </lineage>
</organism>
<dbReference type="SUPFAM" id="SSF55729">
    <property type="entry name" value="Acyl-CoA N-acyltransferases (Nat)"/>
    <property type="match status" value="1"/>
</dbReference>
<proteinExistence type="predicted"/>
<dbReference type="RefSeq" id="WP_231812299.1">
    <property type="nucleotide sequence ID" value="NZ_JAJOZR010000002.1"/>
</dbReference>
<dbReference type="InterPro" id="IPR016181">
    <property type="entry name" value="Acyl_CoA_acyltransferase"/>
</dbReference>
<dbReference type="Gene3D" id="3.40.630.30">
    <property type="match status" value="1"/>
</dbReference>
<evidence type="ECO:0000259" key="1">
    <source>
        <dbReference type="Pfam" id="PF00583"/>
    </source>
</evidence>